<dbReference type="Proteomes" id="UP000812013">
    <property type="component" value="Unassembled WGS sequence"/>
</dbReference>
<name>A0ABS6ZA03_9ACTN</name>
<reference evidence="4 5" key="1">
    <citation type="submission" date="2019-12" db="EMBL/GenBank/DDBJ databases">
        <title>Genome sequence of Streptomyces bambusae.</title>
        <authorList>
            <person name="Bansal K."/>
            <person name="Choksket S."/>
            <person name="Korpole S."/>
            <person name="Patil P.B."/>
        </authorList>
    </citation>
    <scope>NUCLEOTIDE SEQUENCE [LARGE SCALE GENOMIC DNA]</scope>
    <source>
        <strain evidence="4 5">SK60</strain>
    </source>
</reference>
<dbReference type="InterPro" id="IPR029058">
    <property type="entry name" value="AB_hydrolase_fold"/>
</dbReference>
<dbReference type="PANTHER" id="PTHR48081:SF8">
    <property type="entry name" value="ALPHA_BETA HYDROLASE FOLD-3 DOMAIN-CONTAINING PROTEIN-RELATED"/>
    <property type="match status" value="1"/>
</dbReference>
<protein>
    <submittedName>
        <fullName evidence="4">Alpha/beta hydrolase fold domain-containing protein</fullName>
    </submittedName>
</protein>
<dbReference type="Gene3D" id="3.40.50.1820">
    <property type="entry name" value="alpha/beta hydrolase"/>
    <property type="match status" value="1"/>
</dbReference>
<dbReference type="Pfam" id="PF07859">
    <property type="entry name" value="Abhydrolase_3"/>
    <property type="match status" value="1"/>
</dbReference>
<comment type="caution">
    <text evidence="4">The sequence shown here is derived from an EMBL/GenBank/DDBJ whole genome shotgun (WGS) entry which is preliminary data.</text>
</comment>
<evidence type="ECO:0000313" key="4">
    <source>
        <dbReference type="EMBL" id="MBW5484239.1"/>
    </source>
</evidence>
<accession>A0ABS6ZA03</accession>
<gene>
    <name evidence="4" type="ORF">GPJ59_20730</name>
</gene>
<keyword evidence="5" id="KW-1185">Reference proteome</keyword>
<organism evidence="4 5">
    <name type="scientific">Streptomyces bambusae</name>
    <dbReference type="NCBI Taxonomy" id="1550616"/>
    <lineage>
        <taxon>Bacteria</taxon>
        <taxon>Bacillati</taxon>
        <taxon>Actinomycetota</taxon>
        <taxon>Actinomycetes</taxon>
        <taxon>Kitasatosporales</taxon>
        <taxon>Streptomycetaceae</taxon>
        <taxon>Streptomyces</taxon>
    </lineage>
</organism>
<keyword evidence="1 4" id="KW-0378">Hydrolase</keyword>
<feature type="region of interest" description="Disordered" evidence="2">
    <location>
        <begin position="1"/>
        <end position="24"/>
    </location>
</feature>
<proteinExistence type="predicted"/>
<dbReference type="InterPro" id="IPR050300">
    <property type="entry name" value="GDXG_lipolytic_enzyme"/>
</dbReference>
<dbReference type="SUPFAM" id="SSF53474">
    <property type="entry name" value="alpha/beta-Hydrolases"/>
    <property type="match status" value="1"/>
</dbReference>
<evidence type="ECO:0000259" key="3">
    <source>
        <dbReference type="Pfam" id="PF07859"/>
    </source>
</evidence>
<dbReference type="InterPro" id="IPR013094">
    <property type="entry name" value="AB_hydrolase_3"/>
</dbReference>
<evidence type="ECO:0000313" key="5">
    <source>
        <dbReference type="Proteomes" id="UP000812013"/>
    </source>
</evidence>
<evidence type="ECO:0000256" key="2">
    <source>
        <dbReference type="SAM" id="MobiDB-lite"/>
    </source>
</evidence>
<sequence>MDRAGATGPGQRSRERGLGDGPGREVALVPSLRSRALSAALIASGRRRRFASAEAVRDRVAHTTRRPESHLPPRALGRVAEVSRTFVGAWPVYDAQPRGAEPAARVLYVHGGIYINELVRQHWSLVRTLVTEARAHCVVPAYVLAPRGTADRTVPVAADLLSGLIAGGGDVGTVLIGDSAGAGLALAAAQRLRDRTGAAPSRIVLISPWLDVSMSHPDQAAIEAADPMLGRPGLAEAGRLYAGTLDVDDPRVSPLHGSFAGLPPISVFTGTRDVLTTDSRELLRRARADGVEVDYHEEPGLPHVYPLLPVPEGRAARDRIVEIVRRAGAE</sequence>
<dbReference type="EMBL" id="WTFF01000150">
    <property type="protein sequence ID" value="MBW5484239.1"/>
    <property type="molecule type" value="Genomic_DNA"/>
</dbReference>
<dbReference type="GO" id="GO:0016787">
    <property type="term" value="F:hydrolase activity"/>
    <property type="evidence" value="ECO:0007669"/>
    <property type="project" value="UniProtKB-KW"/>
</dbReference>
<evidence type="ECO:0000256" key="1">
    <source>
        <dbReference type="ARBA" id="ARBA00022801"/>
    </source>
</evidence>
<feature type="domain" description="Alpha/beta hydrolase fold-3" evidence="3">
    <location>
        <begin position="106"/>
        <end position="305"/>
    </location>
</feature>
<dbReference type="PANTHER" id="PTHR48081">
    <property type="entry name" value="AB HYDROLASE SUPERFAMILY PROTEIN C4A8.06C"/>
    <property type="match status" value="1"/>
</dbReference>